<dbReference type="Pfam" id="PF13424">
    <property type="entry name" value="TPR_12"/>
    <property type="match status" value="1"/>
</dbReference>
<evidence type="ECO:0000256" key="4">
    <source>
        <dbReference type="ARBA" id="ARBA00022840"/>
    </source>
</evidence>
<feature type="domain" description="Protein kinase" evidence="6">
    <location>
        <begin position="84"/>
        <end position="353"/>
    </location>
</feature>
<dbReference type="PANTHER" id="PTHR43289:SF34">
    <property type="entry name" value="SERINE_THREONINE-PROTEIN KINASE YBDM-RELATED"/>
    <property type="match status" value="1"/>
</dbReference>
<dbReference type="Gene3D" id="3.30.200.20">
    <property type="entry name" value="Phosphorylase Kinase, domain 1"/>
    <property type="match status" value="1"/>
</dbReference>
<accession>A0ABY6BJ58</accession>
<dbReference type="InterPro" id="IPR008271">
    <property type="entry name" value="Ser/Thr_kinase_AS"/>
</dbReference>
<protein>
    <submittedName>
        <fullName evidence="7">Protein kinase</fullName>
    </submittedName>
</protein>
<evidence type="ECO:0000313" key="8">
    <source>
        <dbReference type="Proteomes" id="UP001064632"/>
    </source>
</evidence>
<evidence type="ECO:0000256" key="1">
    <source>
        <dbReference type="ARBA" id="ARBA00022679"/>
    </source>
</evidence>
<dbReference type="RefSeq" id="WP_261695370.1">
    <property type="nucleotide sequence ID" value="NZ_CP104694.1"/>
</dbReference>
<keyword evidence="4 5" id="KW-0067">ATP-binding</keyword>
<dbReference type="SUPFAM" id="SSF56112">
    <property type="entry name" value="Protein kinase-like (PK-like)"/>
    <property type="match status" value="1"/>
</dbReference>
<keyword evidence="8" id="KW-1185">Reference proteome</keyword>
<evidence type="ECO:0000259" key="6">
    <source>
        <dbReference type="PROSITE" id="PS50011"/>
    </source>
</evidence>
<evidence type="ECO:0000256" key="5">
    <source>
        <dbReference type="PROSITE-ProRule" id="PRU10141"/>
    </source>
</evidence>
<evidence type="ECO:0000256" key="2">
    <source>
        <dbReference type="ARBA" id="ARBA00022741"/>
    </source>
</evidence>
<dbReference type="PROSITE" id="PS00107">
    <property type="entry name" value="PROTEIN_KINASE_ATP"/>
    <property type="match status" value="1"/>
</dbReference>
<dbReference type="CDD" id="cd14014">
    <property type="entry name" value="STKc_PknB_like"/>
    <property type="match status" value="1"/>
</dbReference>
<sequence length="914" mass="97216">MKLSLDQRWAELAPLLDELLPMPPQARAAWLASQPIDDDLRELARRLAEADSRAGDALEASCDTERDIPLEEPSSFVAPEIAGYRVIRFVGAGGMASVFLAERRLADTVQAVALKLLRLNVHNPEERRLFRREQAALARLEHRNIARLIDAGFAADGTPWLAVEYVEGESLLAWCDSRCVDLRQRAIVFLEICQAVSAAHQALIVHRDLKPANVLVRTDGTVKLVDFGIAKLLEADGDATRTEMRRLTPGYAAPEQFHGDAVGTGADIYALGVILTELMTGTRPEPHADGSVARLSTQRIDLACAQARGTDVASLRRLVRGDLEAIVGRALRPDPRQRYASVEALAADVDAWLQNRPVAARRGTRRYRLGCFLRRHTMALAASTIAVVALLAATGISLRLAQRADQAAALAREEAQRARRVQDFVVGMFRVGENGIPKGRATSAEELVDRALAVARREFRNQPESLVPLLGALGELHRGLGHLDTSLAVLAEAADIGQSRLGAGDSRTLGAEAELAHTRFRAGDYGPAAERLRAAMARYHTAGGAPSEAVSAALGRLGMLELQLDEPGTALAHLAESVEIGRRVFAGDHPALQRTIEVYGGALADAGQPAHAAAVLGENLAMARRLYGNDHIVVASALESIAVLEASRGRLAPAATAIEEAHATIRRVAPGPSTIGAYVANTRGIVQLRRSDALAARASFEEAMQMYAALNPAEHPMAAATQGNLGLAAMELEDYPAAATHYRRARDISRIVRPAGDERIASFACLMAAALQHARDPSVTAEIDAALAIFGSPRAALSLTHAECLALAALAALENGDAARAVLLADPVLAHGPRLGGDGTPVLVASVVRARVALAAGDKAAAMRVLAASTTASTIILTPRRAATAWSELAGLARQIGNEELARTATARAEALRL</sequence>
<dbReference type="InterPro" id="IPR000719">
    <property type="entry name" value="Prot_kinase_dom"/>
</dbReference>
<feature type="binding site" evidence="5">
    <location>
        <position position="115"/>
    </location>
    <ligand>
        <name>ATP</name>
        <dbReference type="ChEBI" id="CHEBI:30616"/>
    </ligand>
</feature>
<dbReference type="SUPFAM" id="SSF48452">
    <property type="entry name" value="TPR-like"/>
    <property type="match status" value="2"/>
</dbReference>
<dbReference type="PROSITE" id="PS50011">
    <property type="entry name" value="PROTEIN_KINASE_DOM"/>
    <property type="match status" value="1"/>
</dbReference>
<evidence type="ECO:0000256" key="3">
    <source>
        <dbReference type="ARBA" id="ARBA00022777"/>
    </source>
</evidence>
<keyword evidence="1" id="KW-0808">Transferase</keyword>
<dbReference type="Pfam" id="PF13374">
    <property type="entry name" value="TPR_10"/>
    <property type="match status" value="2"/>
</dbReference>
<dbReference type="SMART" id="SM00220">
    <property type="entry name" value="S_TKc"/>
    <property type="match status" value="1"/>
</dbReference>
<name>A0ABY6BJ58_9GAMM</name>
<dbReference type="GO" id="GO:0016301">
    <property type="term" value="F:kinase activity"/>
    <property type="evidence" value="ECO:0007669"/>
    <property type="project" value="UniProtKB-KW"/>
</dbReference>
<keyword evidence="3 7" id="KW-0418">Kinase</keyword>
<dbReference type="InterPro" id="IPR017441">
    <property type="entry name" value="Protein_kinase_ATP_BS"/>
</dbReference>
<dbReference type="Proteomes" id="UP001064632">
    <property type="component" value="Chromosome"/>
</dbReference>
<dbReference type="Gene3D" id="1.10.510.10">
    <property type="entry name" value="Transferase(Phosphotransferase) domain 1"/>
    <property type="match status" value="1"/>
</dbReference>
<dbReference type="EMBL" id="CP104694">
    <property type="protein sequence ID" value="UXI68410.1"/>
    <property type="molecule type" value="Genomic_DNA"/>
</dbReference>
<organism evidence="7 8">
    <name type="scientific">Tahibacter amnicola</name>
    <dbReference type="NCBI Taxonomy" id="2976241"/>
    <lineage>
        <taxon>Bacteria</taxon>
        <taxon>Pseudomonadati</taxon>
        <taxon>Pseudomonadota</taxon>
        <taxon>Gammaproteobacteria</taxon>
        <taxon>Lysobacterales</taxon>
        <taxon>Rhodanobacteraceae</taxon>
        <taxon>Tahibacter</taxon>
    </lineage>
</organism>
<dbReference type="PROSITE" id="PS00108">
    <property type="entry name" value="PROTEIN_KINASE_ST"/>
    <property type="match status" value="1"/>
</dbReference>
<dbReference type="InterPro" id="IPR011990">
    <property type="entry name" value="TPR-like_helical_dom_sf"/>
</dbReference>
<dbReference type="InterPro" id="IPR019734">
    <property type="entry name" value="TPR_rpt"/>
</dbReference>
<dbReference type="Pfam" id="PF00069">
    <property type="entry name" value="Pkinase"/>
    <property type="match status" value="1"/>
</dbReference>
<proteinExistence type="predicted"/>
<dbReference type="PANTHER" id="PTHR43289">
    <property type="entry name" value="MITOGEN-ACTIVATED PROTEIN KINASE KINASE KINASE 20-RELATED"/>
    <property type="match status" value="1"/>
</dbReference>
<dbReference type="InterPro" id="IPR011009">
    <property type="entry name" value="Kinase-like_dom_sf"/>
</dbReference>
<gene>
    <name evidence="7" type="ORF">N4264_01785</name>
</gene>
<evidence type="ECO:0000313" key="7">
    <source>
        <dbReference type="EMBL" id="UXI68410.1"/>
    </source>
</evidence>
<keyword evidence="2 5" id="KW-0547">Nucleotide-binding</keyword>
<dbReference type="Gene3D" id="1.25.40.10">
    <property type="entry name" value="Tetratricopeptide repeat domain"/>
    <property type="match status" value="3"/>
</dbReference>
<dbReference type="SMART" id="SM00028">
    <property type="entry name" value="TPR"/>
    <property type="match status" value="2"/>
</dbReference>
<reference evidence="7" key="1">
    <citation type="submission" date="2022-09" db="EMBL/GenBank/DDBJ databases">
        <title>Tahibacter sp. nov., isolated from a fresh water.</title>
        <authorList>
            <person name="Baek J.H."/>
            <person name="Lee J.K."/>
            <person name="Kim J.M."/>
            <person name="Jeon C.O."/>
        </authorList>
    </citation>
    <scope>NUCLEOTIDE SEQUENCE</scope>
    <source>
        <strain evidence="7">W38</strain>
    </source>
</reference>